<evidence type="ECO:0000313" key="3">
    <source>
        <dbReference type="EMBL" id="AMY24791.1"/>
    </source>
</evidence>
<name>A0A143QP95_RHOFA</name>
<dbReference type="RefSeq" id="WP_032370757.1">
    <property type="nucleotide sequence ID" value="NZ_CAKKLU010000013.1"/>
</dbReference>
<dbReference type="Pfam" id="PF08241">
    <property type="entry name" value="Methyltransf_11"/>
    <property type="match status" value="1"/>
</dbReference>
<evidence type="ECO:0000313" key="4">
    <source>
        <dbReference type="Proteomes" id="UP000076038"/>
    </source>
</evidence>
<dbReference type="PANTHER" id="PTHR42912:SF93">
    <property type="entry name" value="N6-ADENOSINE-METHYLTRANSFERASE TMT1A"/>
    <property type="match status" value="1"/>
</dbReference>
<dbReference type="OrthoDB" id="5566900at2"/>
<reference evidence="3 4" key="1">
    <citation type="journal article" date="2016" name="Genome Announc.">
        <title>Complete Genome and Plasmid Sequences for Rhodococcus fascians D188 and Draft Sequences for Rhodococcus Isolates PBTS 1 and PBTS 2.</title>
        <authorList>
            <person name="Stamler R.A."/>
            <person name="Vereecke D."/>
            <person name="Zhang Y."/>
            <person name="Schilkey F."/>
            <person name="Devitt N."/>
            <person name="Randall J.J."/>
        </authorList>
    </citation>
    <scope>NUCLEOTIDE SEQUENCE [LARGE SCALE GENOMIC DNA]</scope>
    <source>
        <strain evidence="3 4">PBTS2</strain>
    </source>
</reference>
<dbReference type="EMBL" id="CP015220">
    <property type="protein sequence ID" value="AMY24791.1"/>
    <property type="molecule type" value="Genomic_DNA"/>
</dbReference>
<proteinExistence type="predicted"/>
<dbReference type="Proteomes" id="UP000076038">
    <property type="component" value="Chromosome"/>
</dbReference>
<dbReference type="Gene3D" id="3.40.50.150">
    <property type="entry name" value="Vaccinia Virus protein VP39"/>
    <property type="match status" value="1"/>
</dbReference>
<dbReference type="PATRIC" id="fig|1653479.3.peg.3553"/>
<feature type="domain" description="Methyltransferase type 11" evidence="2">
    <location>
        <begin position="104"/>
        <end position="201"/>
    </location>
</feature>
<accession>A0A143QP95</accession>
<dbReference type="GO" id="GO:0032259">
    <property type="term" value="P:methylation"/>
    <property type="evidence" value="ECO:0007669"/>
    <property type="project" value="UniProtKB-KW"/>
</dbReference>
<dbReference type="InterPro" id="IPR029063">
    <property type="entry name" value="SAM-dependent_MTases_sf"/>
</dbReference>
<dbReference type="CDD" id="cd02440">
    <property type="entry name" value="AdoMet_MTases"/>
    <property type="match status" value="1"/>
</dbReference>
<dbReference type="KEGG" id="rhs:A3Q41_03503"/>
<evidence type="ECO:0000259" key="2">
    <source>
        <dbReference type="Pfam" id="PF08241"/>
    </source>
</evidence>
<reference evidence="4" key="2">
    <citation type="submission" date="2016-04" db="EMBL/GenBank/DDBJ databases">
        <title>Complete Genome and Plasmid Sequences for Rhodococcus fascians D188 and Draft Sequences for Rhodococcus spp. Isolates PBTS 1 and PBTS 2.</title>
        <authorList>
            <person name="Stamer R."/>
            <person name="Vereecke D."/>
            <person name="Zhang Y."/>
            <person name="Schilkey F."/>
            <person name="Devitt N."/>
            <person name="Randall J."/>
        </authorList>
    </citation>
    <scope>NUCLEOTIDE SEQUENCE [LARGE SCALE GENOMIC DNA]</scope>
    <source>
        <strain evidence="4">PBTS2</strain>
    </source>
</reference>
<dbReference type="AlphaFoldDB" id="A0A143QP95"/>
<dbReference type="EC" id="2.1.1.-" evidence="3"/>
<dbReference type="InterPro" id="IPR013216">
    <property type="entry name" value="Methyltransf_11"/>
</dbReference>
<dbReference type="GeneID" id="93553663"/>
<dbReference type="PANTHER" id="PTHR42912">
    <property type="entry name" value="METHYLTRANSFERASE"/>
    <property type="match status" value="1"/>
</dbReference>
<dbReference type="SUPFAM" id="SSF53335">
    <property type="entry name" value="S-adenosyl-L-methionine-dependent methyltransferases"/>
    <property type="match status" value="1"/>
</dbReference>
<gene>
    <name evidence="3" type="primary">ycgJ_2</name>
    <name evidence="3" type="ORF">A3Q41_03503</name>
</gene>
<evidence type="ECO:0000256" key="1">
    <source>
        <dbReference type="SAM" id="MobiDB-lite"/>
    </source>
</evidence>
<dbReference type="GO" id="GO:0008757">
    <property type="term" value="F:S-adenosylmethionine-dependent methyltransferase activity"/>
    <property type="evidence" value="ECO:0007669"/>
    <property type="project" value="InterPro"/>
</dbReference>
<sequence>MTASPHDGANRPTASVTPLVSAEARDREVDPAPNPHATAEQVEAARSDTKLAQVLYHDWEAETYDDKWSISYDERCIDYARGRFDQAVSGDASARAALPYGRALELGCGTGFFLLNLMQAGIADKGSVTDLSPGMVKVALRNAEHLGLDVDGRVADAETIPYDDDTFDLVVGHAVLHHIPDVEQSLREVLRVLKPGGRFVFAGEPTTVGNFYARWLGRITWEATTRATKLPFLADWRKPQEELDESSRAAALEAVVDLHTFDPTDLENIALSAGAEAVQANTEEFAAALLGWPVRTFEAAVPAGKLGWNWAKFAFNGWKTLSWVDEKVLQHVVPRGMFYNVMITGTKPAPRA</sequence>
<protein>
    <submittedName>
        <fullName evidence="3">Putative methyltransferase YcgJ</fullName>
        <ecNumber evidence="3">2.1.1.-</ecNumber>
    </submittedName>
</protein>
<feature type="region of interest" description="Disordered" evidence="1">
    <location>
        <begin position="1"/>
        <end position="44"/>
    </location>
</feature>
<keyword evidence="4" id="KW-1185">Reference proteome</keyword>
<keyword evidence="3" id="KW-0808">Transferase</keyword>
<organism evidence="3 4">
    <name type="scientific">Rhodococcoides fascians</name>
    <name type="common">Rhodococcus fascians</name>
    <dbReference type="NCBI Taxonomy" id="1828"/>
    <lineage>
        <taxon>Bacteria</taxon>
        <taxon>Bacillati</taxon>
        <taxon>Actinomycetota</taxon>
        <taxon>Actinomycetes</taxon>
        <taxon>Mycobacteriales</taxon>
        <taxon>Nocardiaceae</taxon>
        <taxon>Rhodococcoides</taxon>
    </lineage>
</organism>
<dbReference type="InterPro" id="IPR050508">
    <property type="entry name" value="Methyltransf_Superfamily"/>
</dbReference>
<keyword evidence="3" id="KW-0489">Methyltransferase</keyword>